<protein>
    <submittedName>
        <fullName evidence="2">Uncharacterized protein</fullName>
    </submittedName>
</protein>
<feature type="compositionally biased region" description="Basic and acidic residues" evidence="1">
    <location>
        <begin position="79"/>
        <end position="93"/>
    </location>
</feature>
<feature type="compositionally biased region" description="Basic and acidic residues" evidence="1">
    <location>
        <begin position="24"/>
        <end position="54"/>
    </location>
</feature>
<evidence type="ECO:0000313" key="2">
    <source>
        <dbReference type="EMBL" id="KAL3751459.1"/>
    </source>
</evidence>
<proteinExistence type="predicted"/>
<accession>A0ABD3LI43</accession>
<feature type="region of interest" description="Disordered" evidence="1">
    <location>
        <begin position="1"/>
        <end position="93"/>
    </location>
</feature>
<feature type="compositionally biased region" description="Basic residues" evidence="1">
    <location>
        <begin position="7"/>
        <end position="16"/>
    </location>
</feature>
<comment type="caution">
    <text evidence="2">The sequence shown here is derived from an EMBL/GenBank/DDBJ whole genome shotgun (WGS) entry which is preliminary data.</text>
</comment>
<dbReference type="Proteomes" id="UP001634007">
    <property type="component" value="Unassembled WGS sequence"/>
</dbReference>
<sequence length="93" mass="10443">MLDRRNGTKRQRKKKRAAGESSDEETHLEKDRDFPTARACERGVREGGEGRGGKEIQAAAVAPPPRLPSLAFFPASLEPKNEEEQGEEKERLR</sequence>
<gene>
    <name evidence="2" type="ORF">ACJRO7_012309</name>
</gene>
<dbReference type="EMBL" id="JBJKBG010000002">
    <property type="protein sequence ID" value="KAL3751459.1"/>
    <property type="molecule type" value="Genomic_DNA"/>
</dbReference>
<dbReference type="AlphaFoldDB" id="A0ABD3LI43"/>
<organism evidence="2 3">
    <name type="scientific">Eucalyptus globulus</name>
    <name type="common">Tasmanian blue gum</name>
    <dbReference type="NCBI Taxonomy" id="34317"/>
    <lineage>
        <taxon>Eukaryota</taxon>
        <taxon>Viridiplantae</taxon>
        <taxon>Streptophyta</taxon>
        <taxon>Embryophyta</taxon>
        <taxon>Tracheophyta</taxon>
        <taxon>Spermatophyta</taxon>
        <taxon>Magnoliopsida</taxon>
        <taxon>eudicotyledons</taxon>
        <taxon>Gunneridae</taxon>
        <taxon>Pentapetalae</taxon>
        <taxon>rosids</taxon>
        <taxon>malvids</taxon>
        <taxon>Myrtales</taxon>
        <taxon>Myrtaceae</taxon>
        <taxon>Myrtoideae</taxon>
        <taxon>Eucalypteae</taxon>
        <taxon>Eucalyptus</taxon>
    </lineage>
</organism>
<evidence type="ECO:0000313" key="3">
    <source>
        <dbReference type="Proteomes" id="UP001634007"/>
    </source>
</evidence>
<name>A0ABD3LI43_EUCGL</name>
<reference evidence="2 3" key="1">
    <citation type="submission" date="2024-11" db="EMBL/GenBank/DDBJ databases">
        <title>Chromosome-level genome assembly of Eucalyptus globulus Labill. provides insights into its genome evolution.</title>
        <authorList>
            <person name="Li X."/>
        </authorList>
    </citation>
    <scope>NUCLEOTIDE SEQUENCE [LARGE SCALE GENOMIC DNA]</scope>
    <source>
        <strain evidence="2">CL2024</strain>
        <tissue evidence="2">Fresh tender leaves</tissue>
    </source>
</reference>
<keyword evidence="3" id="KW-1185">Reference proteome</keyword>
<evidence type="ECO:0000256" key="1">
    <source>
        <dbReference type="SAM" id="MobiDB-lite"/>
    </source>
</evidence>